<protein>
    <submittedName>
        <fullName evidence="1">Uncharacterized protein</fullName>
    </submittedName>
</protein>
<accession>A0A922HY47</accession>
<dbReference type="AlphaFoldDB" id="A0A922HY47"/>
<dbReference type="Proteomes" id="UP000790347">
    <property type="component" value="Unassembled WGS sequence"/>
</dbReference>
<name>A0A922HY47_DERFA</name>
<sequence length="95" mass="10903">MVSCNPGCGISLVYRDSRNRSNGMEDCLNDRLVLNVNVTRSQSYLSSGQFSTMIQYFIECGMPRKIAEYDQTGIIIGRMTTIAERPLRFHVRQYE</sequence>
<evidence type="ECO:0000313" key="2">
    <source>
        <dbReference type="Proteomes" id="UP000790347"/>
    </source>
</evidence>
<reference evidence="1" key="1">
    <citation type="submission" date="2013-05" db="EMBL/GenBank/DDBJ databases">
        <authorList>
            <person name="Yim A.K.Y."/>
            <person name="Chan T.F."/>
            <person name="Ji K.M."/>
            <person name="Liu X.Y."/>
            <person name="Zhou J.W."/>
            <person name="Li R.Q."/>
            <person name="Yang K.Y."/>
            <person name="Li J."/>
            <person name="Li M."/>
            <person name="Law P.T.W."/>
            <person name="Wu Y.L."/>
            <person name="Cai Z.L."/>
            <person name="Qin H."/>
            <person name="Bao Y."/>
            <person name="Leung R.K.K."/>
            <person name="Ng P.K.S."/>
            <person name="Zou J."/>
            <person name="Zhong X.J."/>
            <person name="Ran P.X."/>
            <person name="Zhong N.S."/>
            <person name="Liu Z.G."/>
            <person name="Tsui S.K.W."/>
        </authorList>
    </citation>
    <scope>NUCLEOTIDE SEQUENCE</scope>
    <source>
        <strain evidence="1">Derf</strain>
        <tissue evidence="1">Whole organism</tissue>
    </source>
</reference>
<organism evidence="1 2">
    <name type="scientific">Dermatophagoides farinae</name>
    <name type="common">American house dust mite</name>
    <dbReference type="NCBI Taxonomy" id="6954"/>
    <lineage>
        <taxon>Eukaryota</taxon>
        <taxon>Metazoa</taxon>
        <taxon>Ecdysozoa</taxon>
        <taxon>Arthropoda</taxon>
        <taxon>Chelicerata</taxon>
        <taxon>Arachnida</taxon>
        <taxon>Acari</taxon>
        <taxon>Acariformes</taxon>
        <taxon>Sarcoptiformes</taxon>
        <taxon>Astigmata</taxon>
        <taxon>Psoroptidia</taxon>
        <taxon>Analgoidea</taxon>
        <taxon>Pyroglyphidae</taxon>
        <taxon>Dermatophagoidinae</taxon>
        <taxon>Dermatophagoides</taxon>
    </lineage>
</organism>
<evidence type="ECO:0000313" key="1">
    <source>
        <dbReference type="EMBL" id="KAH9511032.1"/>
    </source>
</evidence>
<proteinExistence type="predicted"/>
<comment type="caution">
    <text evidence="1">The sequence shown here is derived from an EMBL/GenBank/DDBJ whole genome shotgun (WGS) entry which is preliminary data.</text>
</comment>
<gene>
    <name evidence="1" type="ORF">DERF_009518</name>
</gene>
<reference evidence="1" key="2">
    <citation type="journal article" date="2022" name="Res Sq">
        <title>Comparative Genomics Reveals Insights into the Divergent Evolution of Astigmatic Mites and Household Pest Adaptations.</title>
        <authorList>
            <person name="Xiong Q."/>
            <person name="Wan A.T.-Y."/>
            <person name="Liu X.-Y."/>
            <person name="Fung C.S.-H."/>
            <person name="Xiao X."/>
            <person name="Malainual N."/>
            <person name="Hou J."/>
            <person name="Wang L."/>
            <person name="Wang M."/>
            <person name="Yang K."/>
            <person name="Cui Y."/>
            <person name="Leung E."/>
            <person name="Nong W."/>
            <person name="Shin S.-K."/>
            <person name="Au S."/>
            <person name="Jeong K.Y."/>
            <person name="Chew F.T."/>
            <person name="Hui J."/>
            <person name="Leung T.F."/>
            <person name="Tungtrongchitr A."/>
            <person name="Zhong N."/>
            <person name="Liu Z."/>
            <person name="Tsui S."/>
        </authorList>
    </citation>
    <scope>NUCLEOTIDE SEQUENCE</scope>
    <source>
        <strain evidence="1">Derf</strain>
        <tissue evidence="1">Whole organism</tissue>
    </source>
</reference>
<dbReference type="EMBL" id="ASGP02000004">
    <property type="protein sequence ID" value="KAH9511032.1"/>
    <property type="molecule type" value="Genomic_DNA"/>
</dbReference>
<keyword evidence="2" id="KW-1185">Reference proteome</keyword>